<feature type="chain" id="PRO_5018718236" evidence="1">
    <location>
        <begin position="29"/>
        <end position="393"/>
    </location>
</feature>
<feature type="domain" description="SLH" evidence="2">
    <location>
        <begin position="88"/>
        <end position="157"/>
    </location>
</feature>
<name>A0A3S5C242_9FIRM</name>
<dbReference type="Gene3D" id="3.40.33.10">
    <property type="entry name" value="CAP"/>
    <property type="match status" value="1"/>
</dbReference>
<dbReference type="Proteomes" id="UP000269544">
    <property type="component" value="Chromosome"/>
</dbReference>
<dbReference type="CDD" id="cd05379">
    <property type="entry name" value="CAP_bacterial"/>
    <property type="match status" value="1"/>
</dbReference>
<sequence length="393" mass="43314">MLSSFKSGLAAAALAAGMLFSCASGAFAAESDAAPEAQKIRILQEKNIVRGYGDDDLGLDRAVSRAELSKLIVLAMGLKDSADAAKSLPSPFPDVADAHWAKGYIAALEGANAKRPAPVLNGYADGKFQPDRKASYGEVAKILVVLDDKEARYPDPSEPWPDGWMHRARELGLAPEDVAGNAPALRRDVFVMLYDAMADEEGFATLVVPPEKEKAPGFSDYKDSFNTRSTFDHRVYQKELLKLINDARASAGQKPLRLTVDLQQGAYVRAKELALYGNMRIRGNRHVRPDGTPYYTAYTYLPVLNPRYFVGENLIQVPLKKEMDENTRQIMTDPVYLAHHSFNAWWKSPGHRENMLSPLYSTVNVQLYAGEEMREEPGAKNVGILVGATAFCR</sequence>
<dbReference type="PROSITE" id="PS51257">
    <property type="entry name" value="PROKAR_LIPOPROTEIN"/>
    <property type="match status" value="1"/>
</dbReference>
<dbReference type="SUPFAM" id="SSF55797">
    <property type="entry name" value="PR-1-like"/>
    <property type="match status" value="1"/>
</dbReference>
<feature type="signal peptide" evidence="1">
    <location>
        <begin position="1"/>
        <end position="28"/>
    </location>
</feature>
<reference evidence="3 4" key="1">
    <citation type="submission" date="2018-12" db="EMBL/GenBank/DDBJ databases">
        <authorList>
            <consortium name="Pathogen Informatics"/>
        </authorList>
    </citation>
    <scope>NUCLEOTIDE SEQUENCE [LARGE SCALE GENOMIC DNA]</scope>
    <source>
        <strain evidence="3 4">NCTC13079</strain>
    </source>
</reference>
<accession>A0A3S5C242</accession>
<evidence type="ECO:0000256" key="1">
    <source>
        <dbReference type="SAM" id="SignalP"/>
    </source>
</evidence>
<dbReference type="Pfam" id="PF00188">
    <property type="entry name" value="CAP"/>
    <property type="match status" value="1"/>
</dbReference>
<dbReference type="InterPro" id="IPR035940">
    <property type="entry name" value="CAP_sf"/>
</dbReference>
<dbReference type="InterPro" id="IPR014044">
    <property type="entry name" value="CAP_dom"/>
</dbReference>
<keyword evidence="1" id="KW-0732">Signal</keyword>
<dbReference type="RefSeq" id="WP_126464738.1">
    <property type="nucleotide sequence ID" value="NZ_LR134523.1"/>
</dbReference>
<protein>
    <submittedName>
        <fullName evidence="3">S-layer protein</fullName>
    </submittedName>
</protein>
<dbReference type="PROSITE" id="PS51272">
    <property type="entry name" value="SLH"/>
    <property type="match status" value="2"/>
</dbReference>
<dbReference type="Pfam" id="PF00395">
    <property type="entry name" value="SLH"/>
    <property type="match status" value="1"/>
</dbReference>
<dbReference type="KEGG" id="piv:NCTC13079_00271"/>
<feature type="domain" description="SLH" evidence="2">
    <location>
        <begin position="23"/>
        <end position="86"/>
    </location>
</feature>
<evidence type="ECO:0000313" key="3">
    <source>
        <dbReference type="EMBL" id="VEJ34683.1"/>
    </source>
</evidence>
<evidence type="ECO:0000259" key="2">
    <source>
        <dbReference type="PROSITE" id="PS51272"/>
    </source>
</evidence>
<dbReference type="InterPro" id="IPR001119">
    <property type="entry name" value="SLH_dom"/>
</dbReference>
<organism evidence="3 4">
    <name type="scientific">Aedoeadaptatus ivorii</name>
    <dbReference type="NCBI Taxonomy" id="54006"/>
    <lineage>
        <taxon>Bacteria</taxon>
        <taxon>Bacillati</taxon>
        <taxon>Bacillota</taxon>
        <taxon>Tissierellia</taxon>
        <taxon>Tissierellales</taxon>
        <taxon>Peptoniphilaceae</taxon>
        <taxon>Aedoeadaptatus</taxon>
    </lineage>
</organism>
<proteinExistence type="predicted"/>
<keyword evidence="4" id="KW-1185">Reference proteome</keyword>
<evidence type="ECO:0000313" key="4">
    <source>
        <dbReference type="Proteomes" id="UP000269544"/>
    </source>
</evidence>
<gene>
    <name evidence="3" type="ORF">NCTC13079_00271</name>
</gene>
<dbReference type="EMBL" id="LR134523">
    <property type="protein sequence ID" value="VEJ34683.1"/>
    <property type="molecule type" value="Genomic_DNA"/>
</dbReference>
<dbReference type="AlphaFoldDB" id="A0A3S5C242"/>
<dbReference type="OrthoDB" id="1699243at2"/>